<keyword evidence="15" id="KW-0934">Plastid</keyword>
<evidence type="ECO:0000256" key="11">
    <source>
        <dbReference type="ARBA" id="ARBA00038734"/>
    </source>
</evidence>
<dbReference type="PANTHER" id="PTHR34971:SF2">
    <property type="entry name" value="PHOTOSYSTEM II REACTION CENTER PROTEIN Z"/>
    <property type="match status" value="1"/>
</dbReference>
<keyword evidence="5 12" id="KW-0602">Photosynthesis</keyword>
<evidence type="ECO:0000256" key="2">
    <source>
        <dbReference type="ARBA" id="ARBA00008367"/>
    </source>
</evidence>
<dbReference type="HAMAP" id="MF_00644">
    <property type="entry name" value="PSII_PsbZ"/>
    <property type="match status" value="1"/>
</dbReference>
<dbReference type="NCBIfam" id="TIGR03043">
    <property type="entry name" value="PS_II_psbZ"/>
    <property type="match status" value="1"/>
</dbReference>
<evidence type="ECO:0000256" key="1">
    <source>
        <dbReference type="ARBA" id="ARBA00004141"/>
    </source>
</evidence>
<dbReference type="AlphaFoldDB" id="A0A4D6C5G9"/>
<proteinExistence type="inferred from homology"/>
<comment type="function">
    <text evidence="13">Controls the interaction of photosystem II (PSII) cores with the light-harvesting antenna, regulates electron flow through the 2 photosystem reaction centers. PSII is a light-driven water plastoquinone oxidoreductase, using light energy to abstract electrons from H(2)O, generating a proton gradient subsequently used for ATP formation.</text>
</comment>
<evidence type="ECO:0000313" key="15">
    <source>
        <dbReference type="EMBL" id="QBX98408.1"/>
    </source>
</evidence>
<keyword evidence="7 12" id="KW-1133">Transmembrane helix</keyword>
<dbReference type="GO" id="GO:0009535">
    <property type="term" value="C:chloroplast thylakoid membrane"/>
    <property type="evidence" value="ECO:0007669"/>
    <property type="project" value="UniProtKB-SubCell"/>
</dbReference>
<evidence type="ECO:0000256" key="5">
    <source>
        <dbReference type="ARBA" id="ARBA00022531"/>
    </source>
</evidence>
<dbReference type="GO" id="GO:0042549">
    <property type="term" value="P:photosystem II stabilization"/>
    <property type="evidence" value="ECO:0007669"/>
    <property type="project" value="InterPro"/>
</dbReference>
<accession>A0A4D6C5G9</accession>
<evidence type="ECO:0000256" key="14">
    <source>
        <dbReference type="SAM" id="Phobius"/>
    </source>
</evidence>
<comment type="function">
    <text evidence="12">May control the interaction of photosystem II (PSII) cores with the light-harvesting antenna, regulates electron flow through the 2 photosystem reaction centers. PSII is a light-driven water plastoquinone oxidoreductase, using light energy to abstract electrons from H(2)O, generating a proton gradient subsequently used for ATP formation.</text>
</comment>
<dbReference type="EMBL" id="MK085997">
    <property type="protein sequence ID" value="QBX98408.1"/>
    <property type="molecule type" value="Genomic_DNA"/>
</dbReference>
<keyword evidence="6 12" id="KW-0812">Transmembrane</keyword>
<feature type="transmembrane region" description="Helical" evidence="14">
    <location>
        <begin position="38"/>
        <end position="61"/>
    </location>
</feature>
<dbReference type="SUPFAM" id="SSF161055">
    <property type="entry name" value="PsbZ-like"/>
    <property type="match status" value="1"/>
</dbReference>
<dbReference type="GO" id="GO:0015979">
    <property type="term" value="P:photosynthesis"/>
    <property type="evidence" value="ECO:0007669"/>
    <property type="project" value="UniProtKB-UniRule"/>
</dbReference>
<evidence type="ECO:0000256" key="12">
    <source>
        <dbReference type="HAMAP-Rule" id="MF_00644"/>
    </source>
</evidence>
<reference evidence="15" key="1">
    <citation type="journal article" date="2019" name="Genome Biol. Evol.">
        <title>Tracing the Evolution of the Plastome and Mitogenome in the Chloropicophyceae Uncovered Convergent tRNA Gene Losses and a Variant Plastid Genetic Code.</title>
        <authorList>
            <person name="Turmel M."/>
            <person name="Dos Santos A.L."/>
            <person name="Otis C."/>
            <person name="Sergerie R."/>
            <person name="Lemieux C."/>
        </authorList>
    </citation>
    <scope>NUCLEOTIDE SEQUENCE</scope>
</reference>
<evidence type="ECO:0000256" key="8">
    <source>
        <dbReference type="ARBA" id="ARBA00023078"/>
    </source>
</evidence>
<dbReference type="InterPro" id="IPR002644">
    <property type="entry name" value="PSII_PsbZ"/>
</dbReference>
<comment type="subunit">
    <text evidence="11 12">PSII is composed of 1 copy each of membrane proteins PsbA, PsbB, PsbC, PsbD, PsbE, PsbF, PsbH, PsbI, PsbJ, PsbK, PsbL, PsbM, PsbT, PsbY, PsbZ, Psb30/Ycf12, at least 3 peripheral proteins of the oxygen-evolving complex and a large number of cofactors. It forms dimeric complexes.</text>
</comment>
<name>A0A4D6C5G9_9CHLO</name>
<keyword evidence="15" id="KW-0150">Chloroplast</keyword>
<keyword evidence="9 12" id="KW-0472">Membrane</keyword>
<evidence type="ECO:0000256" key="4">
    <source>
        <dbReference type="ARBA" id="ARBA00022469"/>
    </source>
</evidence>
<organism evidence="15">
    <name type="scientific">Chloropicon sp. RCC4434</name>
    <dbReference type="NCBI Taxonomy" id="2565277"/>
    <lineage>
        <taxon>Eukaryota</taxon>
        <taxon>Viridiplantae</taxon>
        <taxon>Chlorophyta</taxon>
        <taxon>Chloropicophyceae</taxon>
        <taxon>Chloropicales</taxon>
        <taxon>Chloropicaceae</taxon>
        <taxon>Chloropicon</taxon>
    </lineage>
</organism>
<dbReference type="InterPro" id="IPR036512">
    <property type="entry name" value="PSII_PsbZ_sf"/>
</dbReference>
<evidence type="ECO:0000256" key="13">
    <source>
        <dbReference type="RuleBase" id="RU003472"/>
    </source>
</evidence>
<evidence type="ECO:0000256" key="9">
    <source>
        <dbReference type="ARBA" id="ARBA00023136"/>
    </source>
</evidence>
<sequence length="62" mass="6763">MTALFQLTLFALIALSFALVVGIPFTFALPEGWVSNRNFIFSGVGLWLLLVFAVGILNSFVV</sequence>
<comment type="subcellular location">
    <subcellularLocation>
        <location evidence="1">Membrane</location>
        <topology evidence="1">Multi-pass membrane protein</topology>
    </subcellularLocation>
    <subcellularLocation>
        <location evidence="12">Plastid</location>
        <location evidence="12">Chloroplast thylakoid membrane</location>
        <topology evidence="12">Multi-pass membrane protein</topology>
    </subcellularLocation>
</comment>
<comment type="similarity">
    <text evidence="2 12 13">Belongs to the PsbZ family.</text>
</comment>
<keyword evidence="4 12" id="KW-0674">Reaction center</keyword>
<evidence type="ECO:0000256" key="10">
    <source>
        <dbReference type="ARBA" id="ARBA00023276"/>
    </source>
</evidence>
<keyword evidence="10 12" id="KW-0604">Photosystem II</keyword>
<evidence type="ECO:0000256" key="3">
    <source>
        <dbReference type="ARBA" id="ARBA00021665"/>
    </source>
</evidence>
<dbReference type="Pfam" id="PF01737">
    <property type="entry name" value="Ycf9"/>
    <property type="match status" value="1"/>
</dbReference>
<geneLocation type="chloroplast" evidence="15"/>
<dbReference type="Gene3D" id="1.10.287.740">
    <property type="entry name" value="Photosystem II PsbZ, reaction centre"/>
    <property type="match status" value="1"/>
</dbReference>
<evidence type="ECO:0000256" key="6">
    <source>
        <dbReference type="ARBA" id="ARBA00022692"/>
    </source>
</evidence>
<evidence type="ECO:0000256" key="7">
    <source>
        <dbReference type="ARBA" id="ARBA00022989"/>
    </source>
</evidence>
<gene>
    <name evidence="12 15" type="primary">psbZ</name>
</gene>
<dbReference type="GO" id="GO:0009539">
    <property type="term" value="C:photosystem II reaction center"/>
    <property type="evidence" value="ECO:0007669"/>
    <property type="project" value="InterPro"/>
</dbReference>
<dbReference type="PANTHER" id="PTHR34971">
    <property type="entry name" value="PHOTOSYSTEM II REACTION CENTER PROTEIN Z"/>
    <property type="match status" value="1"/>
</dbReference>
<keyword evidence="8 12" id="KW-0793">Thylakoid</keyword>
<protein>
    <recommendedName>
        <fullName evidence="3 12">Photosystem II reaction center protein Z</fullName>
        <shortName evidence="12">PSII-Z</shortName>
    </recommendedName>
</protein>